<dbReference type="InterPro" id="IPR036812">
    <property type="entry name" value="NAD(P)_OxRdtase_dom_sf"/>
</dbReference>
<dbReference type="GeneID" id="36552022"/>
<dbReference type="Pfam" id="PF00248">
    <property type="entry name" value="Aldo_ket_red"/>
    <property type="match status" value="1"/>
</dbReference>
<dbReference type="GO" id="GO:0016491">
    <property type="term" value="F:oxidoreductase activity"/>
    <property type="evidence" value="ECO:0007669"/>
    <property type="project" value="UniProtKB-KW"/>
</dbReference>
<reference evidence="4 5" key="1">
    <citation type="submission" date="2016-12" db="EMBL/GenBank/DDBJ databases">
        <title>The genomes of Aspergillus section Nigri reveals drivers in fungal speciation.</title>
        <authorList>
            <consortium name="DOE Joint Genome Institute"/>
            <person name="Vesth T.C."/>
            <person name="Nybo J."/>
            <person name="Theobald S."/>
            <person name="Brandl J."/>
            <person name="Frisvad J.C."/>
            <person name="Nielsen K.F."/>
            <person name="Lyhne E.K."/>
            <person name="Kogle M.E."/>
            <person name="Kuo A."/>
            <person name="Riley R."/>
            <person name="Clum A."/>
            <person name="Nolan M."/>
            <person name="Lipzen A."/>
            <person name="Salamov A."/>
            <person name="Henrissat B."/>
            <person name="Wiebenga A."/>
            <person name="De Vries R.P."/>
            <person name="Grigoriev I.V."/>
            <person name="Mortensen U.H."/>
            <person name="Andersen M.R."/>
            <person name="Baker S.E."/>
        </authorList>
    </citation>
    <scope>NUCLEOTIDE SEQUENCE [LARGE SCALE GENOMIC DNA]</scope>
    <source>
        <strain evidence="4 5">IBT 23096</strain>
    </source>
</reference>
<keyword evidence="1" id="KW-0560">Oxidoreductase</keyword>
<proteinExistence type="inferred from homology"/>
<evidence type="ECO:0000256" key="1">
    <source>
        <dbReference type="ARBA" id="ARBA00023002"/>
    </source>
</evidence>
<dbReference type="OrthoDB" id="48988at2759"/>
<dbReference type="PANTHER" id="PTHR43364:SF4">
    <property type="entry name" value="NAD(P)-LINKED OXIDOREDUCTASE SUPERFAMILY PROTEIN"/>
    <property type="match status" value="1"/>
</dbReference>
<comment type="caution">
    <text evidence="4">The sequence shown here is derived from an EMBL/GenBank/DDBJ whole genome shotgun (WGS) entry which is preliminary data.</text>
</comment>
<gene>
    <name evidence="4" type="ORF">P170DRAFT_358902</name>
</gene>
<sequence length="318" mass="35455">MSHPKLIFGAASFGMNFLSTEEVQEVLDFLKQNNIMHLDTAGRYPPTSPGRSEELIGETKAASQGFTIDTKILTQTANEGGDMERSAVERSIETSLRRIGVEQVNTLHIHCPDFHTPLEEQARTINDLYKAGKFKQFGVSNFQPDLLQEFLDICDANGYVKPSVYQGDYSAVNRGMERKLLPILRQHNISYNAFRTLASGFLSGRLTHGTTEGTRFGASSSLGTFMQGLYDQEGLHSSLRRLEITTESLGITTVDAALRWAYYHSALQKSDGIILGASSINQLRSNLESIKRGPLPKECLRTFNEIWMELEPSRGDII</sequence>
<evidence type="ECO:0000256" key="2">
    <source>
        <dbReference type="ARBA" id="ARBA00038157"/>
    </source>
</evidence>
<dbReference type="STRING" id="1392250.A0A2I2GAB7"/>
<accession>A0A2I2GAB7</accession>
<dbReference type="VEuPathDB" id="FungiDB:P170DRAFT_358902"/>
<evidence type="ECO:0000313" key="4">
    <source>
        <dbReference type="EMBL" id="PLB49820.1"/>
    </source>
</evidence>
<dbReference type="InterPro" id="IPR023210">
    <property type="entry name" value="NADP_OxRdtase_dom"/>
</dbReference>
<dbReference type="RefSeq" id="XP_024705122.1">
    <property type="nucleotide sequence ID" value="XM_024844322.1"/>
</dbReference>
<evidence type="ECO:0000313" key="5">
    <source>
        <dbReference type="Proteomes" id="UP000234275"/>
    </source>
</evidence>
<dbReference type="Proteomes" id="UP000234275">
    <property type="component" value="Unassembled WGS sequence"/>
</dbReference>
<dbReference type="Gene3D" id="3.20.20.100">
    <property type="entry name" value="NADP-dependent oxidoreductase domain"/>
    <property type="match status" value="1"/>
</dbReference>
<dbReference type="InterPro" id="IPR050523">
    <property type="entry name" value="AKR_Detox_Biosynth"/>
</dbReference>
<dbReference type="PANTHER" id="PTHR43364">
    <property type="entry name" value="NADH-SPECIFIC METHYLGLYOXAL REDUCTASE-RELATED"/>
    <property type="match status" value="1"/>
</dbReference>
<comment type="similarity">
    <text evidence="2">Belongs to the aldo/keto reductase family. Aldo/keto reductase 2 subfamily.</text>
</comment>
<dbReference type="EMBL" id="MSFO01000004">
    <property type="protein sequence ID" value="PLB49820.1"/>
    <property type="molecule type" value="Genomic_DNA"/>
</dbReference>
<name>A0A2I2GAB7_9EURO</name>
<dbReference type="AlphaFoldDB" id="A0A2I2GAB7"/>
<evidence type="ECO:0000259" key="3">
    <source>
        <dbReference type="Pfam" id="PF00248"/>
    </source>
</evidence>
<dbReference type="SUPFAM" id="SSF51430">
    <property type="entry name" value="NAD(P)-linked oxidoreductase"/>
    <property type="match status" value="1"/>
</dbReference>
<protein>
    <submittedName>
        <fullName evidence="4">Aflatoxin B1 aldehyde reductase-like protein</fullName>
    </submittedName>
</protein>
<dbReference type="CDD" id="cd19075">
    <property type="entry name" value="AKR_AKR7A1-5"/>
    <property type="match status" value="1"/>
</dbReference>
<keyword evidence="5" id="KW-1185">Reference proteome</keyword>
<organism evidence="4 5">
    <name type="scientific">Aspergillus steynii IBT 23096</name>
    <dbReference type="NCBI Taxonomy" id="1392250"/>
    <lineage>
        <taxon>Eukaryota</taxon>
        <taxon>Fungi</taxon>
        <taxon>Dikarya</taxon>
        <taxon>Ascomycota</taxon>
        <taxon>Pezizomycotina</taxon>
        <taxon>Eurotiomycetes</taxon>
        <taxon>Eurotiomycetidae</taxon>
        <taxon>Eurotiales</taxon>
        <taxon>Aspergillaceae</taxon>
        <taxon>Aspergillus</taxon>
        <taxon>Aspergillus subgen. Circumdati</taxon>
    </lineage>
</organism>
<feature type="domain" description="NADP-dependent oxidoreductase" evidence="3">
    <location>
        <begin position="5"/>
        <end position="307"/>
    </location>
</feature>